<name>A0A2H0BUT7_9BACT</name>
<evidence type="ECO:0000256" key="1">
    <source>
        <dbReference type="ARBA" id="ARBA00022649"/>
    </source>
</evidence>
<dbReference type="Proteomes" id="UP000231246">
    <property type="component" value="Unassembled WGS sequence"/>
</dbReference>
<dbReference type="SUPFAM" id="SSF143011">
    <property type="entry name" value="RelE-like"/>
    <property type="match status" value="1"/>
</dbReference>
<accession>A0A2H0BUT7</accession>
<dbReference type="InterPro" id="IPR004386">
    <property type="entry name" value="Toxin_YafQ-like"/>
</dbReference>
<dbReference type="InterPro" id="IPR035093">
    <property type="entry name" value="RelE/ParE_toxin_dom_sf"/>
</dbReference>
<dbReference type="EMBL" id="PCTA01000026">
    <property type="protein sequence ID" value="PIP61435.1"/>
    <property type="molecule type" value="Genomic_DNA"/>
</dbReference>
<sequence>MKINRSSQFKRSFKKLSTKIKRDFEQKIKIFFNNPFSPSLHTHKLKGNLADYYSFYLKNGHRVLFDFEAKNTVILVNVGSHDDYNKWGR</sequence>
<dbReference type="Pfam" id="PF15738">
    <property type="entry name" value="YafQ_toxin"/>
    <property type="match status" value="1"/>
</dbReference>
<comment type="caution">
    <text evidence="2">The sequence shown here is derived from an EMBL/GenBank/DDBJ whole genome shotgun (WGS) entry which is preliminary data.</text>
</comment>
<reference evidence="2 3" key="1">
    <citation type="submission" date="2017-09" db="EMBL/GenBank/DDBJ databases">
        <title>Depth-based differentiation of microbial function through sediment-hosted aquifers and enrichment of novel symbionts in the deep terrestrial subsurface.</title>
        <authorList>
            <person name="Probst A.J."/>
            <person name="Ladd B."/>
            <person name="Jarett J.K."/>
            <person name="Geller-Mcgrath D.E."/>
            <person name="Sieber C.M."/>
            <person name="Emerson J.B."/>
            <person name="Anantharaman K."/>
            <person name="Thomas B.C."/>
            <person name="Malmstrom R."/>
            <person name="Stieglmeier M."/>
            <person name="Klingl A."/>
            <person name="Woyke T."/>
            <person name="Ryan C.M."/>
            <person name="Banfield J.F."/>
        </authorList>
    </citation>
    <scope>NUCLEOTIDE SEQUENCE [LARGE SCALE GENOMIC DNA]</scope>
    <source>
        <strain evidence="2">CG22_combo_CG10-13_8_21_14_all_38_20</strain>
    </source>
</reference>
<organism evidence="2 3">
    <name type="scientific">Candidatus Roizmanbacteria bacterium CG22_combo_CG10-13_8_21_14_all_38_20</name>
    <dbReference type="NCBI Taxonomy" id="1974862"/>
    <lineage>
        <taxon>Bacteria</taxon>
        <taxon>Candidatus Roizmaniibacteriota</taxon>
    </lineage>
</organism>
<proteinExistence type="predicted"/>
<dbReference type="Gene3D" id="3.30.2310.20">
    <property type="entry name" value="RelE-like"/>
    <property type="match status" value="1"/>
</dbReference>
<dbReference type="InterPro" id="IPR007712">
    <property type="entry name" value="RelE/ParE_toxin"/>
</dbReference>
<keyword evidence="1" id="KW-1277">Toxin-antitoxin system</keyword>
<protein>
    <submittedName>
        <fullName evidence="2">Type II toxin-antitoxin system mRNA interferase toxin, RelE/StbE family</fullName>
    </submittedName>
</protein>
<gene>
    <name evidence="2" type="ORF">COW99_03990</name>
</gene>
<evidence type="ECO:0000313" key="3">
    <source>
        <dbReference type="Proteomes" id="UP000231246"/>
    </source>
</evidence>
<evidence type="ECO:0000313" key="2">
    <source>
        <dbReference type="EMBL" id="PIP61435.1"/>
    </source>
</evidence>
<dbReference type="NCBIfam" id="TIGR02385">
    <property type="entry name" value="RelE_StbE"/>
    <property type="match status" value="1"/>
</dbReference>
<dbReference type="AlphaFoldDB" id="A0A2H0BUT7"/>